<dbReference type="Pfam" id="PF19682">
    <property type="entry name" value="DUF6184"/>
    <property type="match status" value="1"/>
</dbReference>
<organism evidence="2 3">
    <name type="scientific">Sorangium cellulosum</name>
    <name type="common">Polyangium cellulosum</name>
    <dbReference type="NCBI Taxonomy" id="56"/>
    <lineage>
        <taxon>Bacteria</taxon>
        <taxon>Pseudomonadati</taxon>
        <taxon>Myxococcota</taxon>
        <taxon>Polyangia</taxon>
        <taxon>Polyangiales</taxon>
        <taxon>Polyangiaceae</taxon>
        <taxon>Sorangium</taxon>
    </lineage>
</organism>
<feature type="chain" id="PRO_5020189118" description="Secreted protein" evidence="1">
    <location>
        <begin position="25"/>
        <end position="146"/>
    </location>
</feature>
<evidence type="ECO:0000313" key="3">
    <source>
        <dbReference type="Proteomes" id="UP000295781"/>
    </source>
</evidence>
<feature type="signal peptide" evidence="1">
    <location>
        <begin position="1"/>
        <end position="24"/>
    </location>
</feature>
<evidence type="ECO:0000313" key="2">
    <source>
        <dbReference type="EMBL" id="AUX22537.1"/>
    </source>
</evidence>
<dbReference type="PROSITE" id="PS51257">
    <property type="entry name" value="PROKAR_LIPOPROTEIN"/>
    <property type="match status" value="1"/>
</dbReference>
<sequence length="146" mass="16045">MRTSTTRSMTALIFAAGAPLLAFACDREERALGTTHPSARDTEAEMEPRVATVSAVDSIVQARCDREARCNNIGADRAYASKEACDSRVRAEWRDELNFAECPGGIDPKELNECLQEIRNDDCGNPFDTLGRIVACRSSDLCRATR</sequence>
<dbReference type="InterPro" id="IPR045757">
    <property type="entry name" value="DUF6184"/>
</dbReference>
<evidence type="ECO:0000256" key="1">
    <source>
        <dbReference type="SAM" id="SignalP"/>
    </source>
</evidence>
<reference evidence="2 3" key="1">
    <citation type="submission" date="2015-09" db="EMBL/GenBank/DDBJ databases">
        <title>Sorangium comparison.</title>
        <authorList>
            <person name="Zaburannyi N."/>
            <person name="Bunk B."/>
            <person name="Overmann J."/>
            <person name="Mueller R."/>
        </authorList>
    </citation>
    <scope>NUCLEOTIDE SEQUENCE [LARGE SCALE GENOMIC DNA]</scope>
    <source>
        <strain evidence="2 3">So ceGT47</strain>
    </source>
</reference>
<dbReference type="OrthoDB" id="5520190at2"/>
<evidence type="ECO:0008006" key="4">
    <source>
        <dbReference type="Google" id="ProtNLM"/>
    </source>
</evidence>
<protein>
    <recommendedName>
        <fullName evidence="4">Secreted protein</fullName>
    </recommendedName>
</protein>
<accession>A0A4P2Q016</accession>
<dbReference type="AlphaFoldDB" id="A0A4P2Q016"/>
<dbReference type="EMBL" id="CP012670">
    <property type="protein sequence ID" value="AUX22537.1"/>
    <property type="molecule type" value="Genomic_DNA"/>
</dbReference>
<keyword evidence="1" id="KW-0732">Signal</keyword>
<proteinExistence type="predicted"/>
<dbReference type="Proteomes" id="UP000295781">
    <property type="component" value="Chromosome"/>
</dbReference>
<gene>
    <name evidence="2" type="ORF">SOCEGT47_030400</name>
</gene>
<dbReference type="RefSeq" id="WP_129347682.1">
    <property type="nucleotide sequence ID" value="NZ_CP012670.1"/>
</dbReference>
<name>A0A4P2Q016_SORCE</name>